<evidence type="ECO:0000313" key="4">
    <source>
        <dbReference type="Proteomes" id="UP000007110"/>
    </source>
</evidence>
<feature type="compositionally biased region" description="Basic and acidic residues" evidence="1">
    <location>
        <begin position="376"/>
        <end position="394"/>
    </location>
</feature>
<reference evidence="4" key="1">
    <citation type="submission" date="2015-02" db="EMBL/GenBank/DDBJ databases">
        <title>Genome sequencing for Strongylocentrotus purpuratus.</title>
        <authorList>
            <person name="Murali S."/>
            <person name="Liu Y."/>
            <person name="Vee V."/>
            <person name="English A."/>
            <person name="Wang M."/>
            <person name="Skinner E."/>
            <person name="Han Y."/>
            <person name="Muzny D.M."/>
            <person name="Worley K.C."/>
            <person name="Gibbs R.A."/>
        </authorList>
    </citation>
    <scope>NUCLEOTIDE SEQUENCE</scope>
</reference>
<feature type="region of interest" description="Disordered" evidence="1">
    <location>
        <begin position="757"/>
        <end position="777"/>
    </location>
</feature>
<sequence length="2610" mass="287867">MPVAKKKGKASKSGRRSKKRGPKEDVKSSTSLPPAVEGPLRCFLRVAIAKVTWTTPKPPDATYVRLRWWGETSSGTLFRPVDGKNQGKAESQTVARFPVRCGPKQFTAYLNDMGSISVDVLRGSSMVVAGRAQVNEISVISPQKPISGTYPVFSAKDSQKIAEVHISMMFEPLITSYDSSSSMLTTDASMRAPSRATDQDSVRSKTSHRSTSSHDSSRSGKKKKKIFPGSSSTEGPLTSGNSKVHSDAMSRDFESDYSNVIGHPSKPSAQTGHMMSLDAKQDPSRRPLSTLPITSNTRSLPAQQMGNTVPDRLNPDLISALLDRGKKLRDAMIKEEIGHHSSRGRPPVNQGTEDVGMREVAEGQRRYRRRGSSGELFREILHGERDEVPVRDDDPTVTLGKPDDYDDDEDADTENRAVELLVGDVLSAKDLKSLKALHSGVSPPASLSSHSDDVYSEDEDPLHDNSILEELFYKGVASSSDESLADLLDSDSSDDVETHTVQRTKHGKTRDTASPRQKQEDASSNGYLDTNTADDASPRRSRAEMEDEEERDQFSQSLSESRTSGSLSLSSSRDASYHHRGHSETDPASGLSVERLTLLGRVHVARVTINKLNLRSEPASRIPVRTGKGVDQRGSRGIKGKPPRPLTQKKITYFVEYQFPVSEASSGRNGASSGSMATELMRVVSKKVTGKEVSFGHRSVFPVQFDGQAVDRWWKQLLVFKVFSKVAGDKHPTILGVASIPLRSLIQSSDLVTISDLPVKDKTSPSRTADQDSSQRGNMIGLISVSMELASDSKDFASALAKTRVAEMQGTKIVPLPSSDPRAGLGHLTRQASPPSSSSKHALPGRHQQRDGDQSRTVGRSSAVIQSGHSGADIGHSEAETTQTTKTNRETTPKHQDGFEALTLHSLLYVREGHLTTSSIPGNTMPRPHPHPTLQYSSGGRDRVVNNTYLVGRMFWLDDAARSDVCWGTTQPDFDFVQVSPVLLTQSLLERMRNNFTVIEVWDKKTSAQHDQLLGIAKLPLHQLYMSYRDQRIGKTLLKSQYPVVAVDNELPITDPFTGQRCGQLTILLALGSQQQVSALQRLKSIRRDATDVPERPVRYGERAHVHSADQEVEDSGAVEHVFEVVIEGIQGLPQLEDSVWGEADCFIQYHFPHQQQQLQQQQEFGGLIQDSSLTLRPHRTPTTLCVPDPVFNDVCRHRVILVQGTPVQRELLTACAGVGGHAGGIPFEVWCRFYYPNVRDQVIAKATLPLAKLCAMVTMQRRGEPSVQTFSLPLRTHQDDQERAAEESGPKLRDSGLLDVTVSYRQTVIQHKTHPSRERGATGGGPHVSLALAIHRACGLKSAATSLARHDNGMQYPSQVGVNSYIKIQLSFMAKDEMRVTRTIARSFCPEYNHHVELPCPLLLAPGEGEEDDDVMSLAEALESADLILQVWHQVPGFRTGESERPHQVEDTLPRGGGGGMMGHRVIAETGDVLIGSATIPLVKLLANRTGLEGWFPISLPPLGWDTAPLPRQHDPLSDTPEPHPKLLDRVAGGVELAVKFGHQGDRERVIDAGRKVGWSPDSLVLEDVEQIWDEGVQDQGSSSSLSCEVTIDVDAAWFPVQPSLRPGQTQLDPHTKAYIRYKFYDKGAVCSKLCYLDQTGDGQLCADLKHCQVLHANQSQPFAWYLREEQLEVQLWLSYNSELPEESKARPRHRDKLIGCSYIDLSPLCHQRVKRHRVSGVFPLFKPGCADMGGACLRAHVTMRVTSEQKPVTTQQDQRKRVHDEESLDEETLPSDKAKEGEGVKEEEEERQKNQPVWMTVVVERAMRLSDFTDPSRVESIAPSSYVTFQSAVGPSPAVTPTVPSSNNPQWKYTRDVAISPQLLDNQSLIFKIWHQISSKQDSTCDRVLGFIAVDLGPLLAGIRSLDGWYNIMDFSGQTLGQIKISITPKESLSPLRHSPKQRAMLGSPNSSNLFSRAPLPPPHYLSSSSSSSNRPGSSLPSTRPAVRSLNHFEQHLEGVREFHGKLQDRLRSLHRMETDSGSSEDGFQHPVIQNPPEVGIQQSDFRSHLLSERTPSSSYLLETFRKNMEELDELHQRLKTKLSGGETPSSSSLPNAASHHHGNSGSDAERRRMSSDDVNGDGGEQVGHNGQYGAGNMVVDNGAVPHGNENNNQQHHHHHHHDLQRHDHQDHLGSGHRTILSDGVERTDVREDDERTSNWSTEGDPSDEALRDYTDRDGGSRGGDKEDTRNGRVMMDPQYENSGMKREDVGGEDEDDDGRHQFLEDGARGDDEDSMIYVRPLNDISCPAFSNGVNDDVISPPSSRPPHYIPSSSHRYTSEHHDEDELHQHRDDKFKPSDGIDDDLFAGTDRLGGRIDAEEYQGSNTIHTTEDGYHANQIIDSFRDMADGGHAQHEDALQGYRTDGLQNLATPSDHTNSASSHTDSASNVVRTRSSTGTSGSGPDDECSNVGIRGSSQDDDWSNARVRDGDLDDDDVVVEDGIVLTLNAQEAELQRRQLELKEVERSAAVRPKAHNKNASSTLPDFFLPPTDLEASMRALYNTVSGPQSHELSARDQAKFEAAHEMAQRLGSGGQQRSQAASRTTLPFSYKQPTADQAKRIAKIFSAKF</sequence>
<feature type="compositionally biased region" description="Basic and acidic residues" evidence="1">
    <location>
        <begin position="2260"/>
        <end position="2272"/>
    </location>
</feature>
<dbReference type="CDD" id="cd00030">
    <property type="entry name" value="C2"/>
    <property type="match status" value="1"/>
</dbReference>
<dbReference type="PANTHER" id="PTHR21254">
    <property type="entry name" value="C2 DOMAIN-CONTAINING PROTEIN 3"/>
    <property type="match status" value="1"/>
</dbReference>
<feature type="region of interest" description="Disordered" evidence="1">
    <location>
        <begin position="1748"/>
        <end position="1796"/>
    </location>
</feature>
<feature type="compositionally biased region" description="Polar residues" evidence="1">
    <location>
        <begin position="522"/>
        <end position="534"/>
    </location>
</feature>
<feature type="compositionally biased region" description="Polar residues" evidence="1">
    <location>
        <begin position="855"/>
        <end position="869"/>
    </location>
</feature>
<feature type="region of interest" description="Disordered" evidence="1">
    <location>
        <begin position="1935"/>
        <end position="1987"/>
    </location>
</feature>
<feature type="compositionally biased region" description="Basic and acidic residues" evidence="1">
    <location>
        <begin position="2167"/>
        <end position="2176"/>
    </location>
</feature>
<feature type="region of interest" description="Disordered" evidence="1">
    <location>
        <begin position="438"/>
        <end position="462"/>
    </location>
</feature>
<name>A0A7M7NIU6_STRPU</name>
<feature type="compositionally biased region" description="Low complexity" evidence="1">
    <location>
        <begin position="2433"/>
        <end position="2444"/>
    </location>
</feature>
<dbReference type="GO" id="GO:0060271">
    <property type="term" value="P:cilium assembly"/>
    <property type="evidence" value="ECO:0000318"/>
    <property type="project" value="GO_Central"/>
</dbReference>
<feature type="domain" description="C2" evidence="2">
    <location>
        <begin position="1102"/>
        <end position="1267"/>
    </location>
</feature>
<feature type="compositionally biased region" description="Basic and acidic residues" evidence="1">
    <location>
        <begin position="1776"/>
        <end position="1786"/>
    </location>
</feature>
<feature type="region of interest" description="Disordered" evidence="1">
    <location>
        <begin position="2408"/>
        <end position="2474"/>
    </location>
</feature>
<feature type="compositionally biased region" description="Low complexity" evidence="1">
    <location>
        <begin position="555"/>
        <end position="572"/>
    </location>
</feature>
<feature type="compositionally biased region" description="Basic and acidic residues" evidence="1">
    <location>
        <begin position="887"/>
        <end position="896"/>
    </location>
</feature>
<dbReference type="Gene3D" id="2.60.40.150">
    <property type="entry name" value="C2 domain"/>
    <property type="match status" value="2"/>
</dbReference>
<dbReference type="InterPro" id="IPR000008">
    <property type="entry name" value="C2_dom"/>
</dbReference>
<dbReference type="SMART" id="SM00239">
    <property type="entry name" value="C2"/>
    <property type="match status" value="5"/>
</dbReference>
<feature type="compositionally biased region" description="Basic and acidic residues" evidence="1">
    <location>
        <begin position="2211"/>
        <end position="2233"/>
    </location>
</feature>
<feature type="compositionally biased region" description="Basic residues" evidence="1">
    <location>
        <begin position="2157"/>
        <end position="2166"/>
    </location>
</feature>
<feature type="compositionally biased region" description="Basic and acidic residues" evidence="1">
    <location>
        <begin position="509"/>
        <end position="521"/>
    </location>
</feature>
<organism evidence="3 4">
    <name type="scientific">Strongylocentrotus purpuratus</name>
    <name type="common">Purple sea urchin</name>
    <dbReference type="NCBI Taxonomy" id="7668"/>
    <lineage>
        <taxon>Eukaryota</taxon>
        <taxon>Metazoa</taxon>
        <taxon>Echinodermata</taxon>
        <taxon>Eleutherozoa</taxon>
        <taxon>Echinozoa</taxon>
        <taxon>Echinoidea</taxon>
        <taxon>Euechinoidea</taxon>
        <taxon>Echinacea</taxon>
        <taxon>Camarodonta</taxon>
        <taxon>Echinidea</taxon>
        <taxon>Strongylocentrotidae</taxon>
        <taxon>Strongylocentrotus</taxon>
    </lineage>
</organism>
<feature type="compositionally biased region" description="Polar residues" evidence="1">
    <location>
        <begin position="830"/>
        <end position="840"/>
    </location>
</feature>
<feature type="compositionally biased region" description="Polar residues" evidence="1">
    <location>
        <begin position="1748"/>
        <end position="1758"/>
    </location>
</feature>
<dbReference type="GO" id="GO:0034451">
    <property type="term" value="C:centriolar satellite"/>
    <property type="evidence" value="ECO:0000318"/>
    <property type="project" value="GO_Central"/>
</dbReference>
<feature type="region of interest" description="Disordered" evidence="1">
    <location>
        <begin position="919"/>
        <end position="939"/>
    </location>
</feature>
<dbReference type="GO" id="GO:0061511">
    <property type="term" value="P:centriole elongation"/>
    <property type="evidence" value="ECO:0000318"/>
    <property type="project" value="GO_Central"/>
</dbReference>
<protein>
    <recommendedName>
        <fullName evidence="2">C2 domain-containing protein</fullName>
    </recommendedName>
</protein>
<feature type="region of interest" description="Disordered" evidence="1">
    <location>
        <begin position="1440"/>
        <end position="1461"/>
    </location>
</feature>
<feature type="region of interest" description="Disordered" evidence="1">
    <location>
        <begin position="486"/>
        <end position="588"/>
    </location>
</feature>
<feature type="compositionally biased region" description="Gly residues" evidence="1">
    <location>
        <begin position="2123"/>
        <end position="2136"/>
    </location>
</feature>
<accession>A0A7M7NIU6</accession>
<reference evidence="3" key="2">
    <citation type="submission" date="2021-01" db="UniProtKB">
        <authorList>
            <consortium name="EnsemblMetazoa"/>
        </authorList>
    </citation>
    <scope>IDENTIFICATION</scope>
</reference>
<feature type="compositionally biased region" description="Basic and acidic residues" evidence="1">
    <location>
        <begin position="1442"/>
        <end position="1454"/>
    </location>
</feature>
<dbReference type="PROSITE" id="PS50004">
    <property type="entry name" value="C2"/>
    <property type="match status" value="2"/>
</dbReference>
<dbReference type="InterPro" id="IPR035892">
    <property type="entry name" value="C2_domain_sf"/>
</dbReference>
<feature type="compositionally biased region" description="Basic and acidic residues" evidence="1">
    <location>
        <begin position="2186"/>
        <end position="2199"/>
    </location>
</feature>
<dbReference type="EnsemblMetazoa" id="XM_030981288">
    <property type="protein sequence ID" value="XP_030837148"/>
    <property type="gene ID" value="LOC576341"/>
</dbReference>
<feature type="compositionally biased region" description="Basic and acidic residues" evidence="1">
    <location>
        <begin position="244"/>
        <end position="254"/>
    </location>
</feature>
<dbReference type="GeneID" id="576341"/>
<feature type="compositionally biased region" description="Low complexity" evidence="1">
    <location>
        <begin position="1967"/>
        <end position="1984"/>
    </location>
</feature>
<dbReference type="PANTHER" id="PTHR21254:SF1">
    <property type="entry name" value="C2 DOMAIN-CONTAINING PROTEIN 3"/>
    <property type="match status" value="1"/>
</dbReference>
<evidence type="ECO:0000259" key="2">
    <source>
        <dbReference type="PROSITE" id="PS50004"/>
    </source>
</evidence>
<feature type="region of interest" description="Disordered" evidence="1">
    <location>
        <begin position="2568"/>
        <end position="2594"/>
    </location>
</feature>
<feature type="compositionally biased region" description="Polar residues" evidence="1">
    <location>
        <begin position="291"/>
        <end position="307"/>
    </location>
</feature>
<evidence type="ECO:0000313" key="3">
    <source>
        <dbReference type="EnsemblMetazoa" id="XP_030837148"/>
    </source>
</evidence>
<dbReference type="CTD" id="26005"/>
<feature type="compositionally biased region" description="Basic residues" evidence="1">
    <location>
        <begin position="1"/>
        <end position="21"/>
    </location>
</feature>
<feature type="region of interest" description="Disordered" evidence="1">
    <location>
        <begin position="2083"/>
        <end position="2276"/>
    </location>
</feature>
<dbReference type="Proteomes" id="UP000007110">
    <property type="component" value="Unassembled WGS sequence"/>
</dbReference>
<dbReference type="Pfam" id="PF25339">
    <property type="entry name" value="C2_C2CD3_N"/>
    <property type="match status" value="1"/>
</dbReference>
<dbReference type="RefSeq" id="XP_030837148.1">
    <property type="nucleotide sequence ID" value="XM_030981288.1"/>
</dbReference>
<dbReference type="InterPro" id="IPR037775">
    <property type="entry name" value="C2_C2CD3"/>
</dbReference>
<feature type="region of interest" description="Disordered" evidence="1">
    <location>
        <begin position="336"/>
        <end position="412"/>
    </location>
</feature>
<feature type="region of interest" description="Disordered" evidence="1">
    <location>
        <begin position="2295"/>
        <end position="2349"/>
    </location>
</feature>
<dbReference type="SUPFAM" id="SSF49562">
    <property type="entry name" value="C2 domain (Calcium/lipid-binding domain, CaLB)"/>
    <property type="match status" value="2"/>
</dbReference>
<dbReference type="Pfam" id="PF00168">
    <property type="entry name" value="C2"/>
    <property type="match status" value="2"/>
</dbReference>
<feature type="compositionally biased region" description="Polar residues" evidence="1">
    <location>
        <begin position="2585"/>
        <end position="2594"/>
    </location>
</feature>
<feature type="region of interest" description="Disordered" evidence="1">
    <location>
        <begin position="185"/>
        <end position="312"/>
    </location>
</feature>
<dbReference type="GO" id="GO:0071539">
    <property type="term" value="P:protein localization to centrosome"/>
    <property type="evidence" value="ECO:0000318"/>
    <property type="project" value="GO_Central"/>
</dbReference>
<feature type="compositionally biased region" description="Basic and acidic residues" evidence="1">
    <location>
        <begin position="355"/>
        <end position="365"/>
    </location>
</feature>
<dbReference type="InterPro" id="IPR057537">
    <property type="entry name" value="C2_C2CD3_N"/>
</dbReference>
<feature type="region of interest" description="Disordered" evidence="1">
    <location>
        <begin position="1"/>
        <end position="33"/>
    </location>
</feature>
<dbReference type="OrthoDB" id="79771at2759"/>
<feature type="domain" description="C2" evidence="2">
    <location>
        <begin position="1781"/>
        <end position="1912"/>
    </location>
</feature>
<feature type="region of interest" description="Disordered" evidence="1">
    <location>
        <begin position="624"/>
        <end position="643"/>
    </location>
</feature>
<feature type="compositionally biased region" description="Polar residues" evidence="1">
    <location>
        <begin position="765"/>
        <end position="777"/>
    </location>
</feature>
<feature type="region of interest" description="Disordered" evidence="1">
    <location>
        <begin position="811"/>
        <end position="896"/>
    </location>
</feature>
<dbReference type="GO" id="GO:0005815">
    <property type="term" value="C:microtubule organizing center"/>
    <property type="evidence" value="ECO:0000318"/>
    <property type="project" value="GO_Central"/>
</dbReference>
<feature type="compositionally biased region" description="Basic and acidic residues" evidence="1">
    <location>
        <begin position="2319"/>
        <end position="2341"/>
    </location>
</feature>
<dbReference type="CDD" id="cd08683">
    <property type="entry name" value="C2_C2cd3"/>
    <property type="match status" value="1"/>
</dbReference>
<feature type="region of interest" description="Disordered" evidence="1">
    <location>
        <begin position="2019"/>
        <end position="2040"/>
    </location>
</feature>
<dbReference type="KEGG" id="spu:576341"/>
<feature type="compositionally biased region" description="Polar residues" evidence="1">
    <location>
        <begin position="2408"/>
        <end position="2432"/>
    </location>
</feature>
<keyword evidence="4" id="KW-1185">Reference proteome</keyword>
<feature type="compositionally biased region" description="Polar residues" evidence="1">
    <location>
        <begin position="233"/>
        <end position="243"/>
    </location>
</feature>
<proteinExistence type="predicted"/>
<dbReference type="OMA" id="CYMPVVD"/>
<feature type="compositionally biased region" description="Polar residues" evidence="1">
    <location>
        <begin position="2089"/>
        <end position="2098"/>
    </location>
</feature>
<dbReference type="InParanoid" id="A0A7M7NIU6"/>
<dbReference type="GO" id="GO:0005814">
    <property type="term" value="C:centriole"/>
    <property type="evidence" value="ECO:0000318"/>
    <property type="project" value="GO_Central"/>
</dbReference>
<evidence type="ECO:0000256" key="1">
    <source>
        <dbReference type="SAM" id="MobiDB-lite"/>
    </source>
</evidence>